<reference evidence="1" key="1">
    <citation type="submission" date="2023-07" db="EMBL/GenBank/DDBJ databases">
        <title>Black Yeasts Isolated from many extreme environments.</title>
        <authorList>
            <person name="Coleine C."/>
            <person name="Stajich J.E."/>
            <person name="Selbmann L."/>
        </authorList>
    </citation>
    <scope>NUCLEOTIDE SEQUENCE</scope>
    <source>
        <strain evidence="1">CCFEE 5714</strain>
    </source>
</reference>
<comment type="caution">
    <text evidence="1">The sequence shown here is derived from an EMBL/GenBank/DDBJ whole genome shotgun (WGS) entry which is preliminary data.</text>
</comment>
<keyword evidence="2" id="KW-1185">Reference proteome</keyword>
<organism evidence="1 2">
    <name type="scientific">Vermiconidia calcicola</name>
    <dbReference type="NCBI Taxonomy" id="1690605"/>
    <lineage>
        <taxon>Eukaryota</taxon>
        <taxon>Fungi</taxon>
        <taxon>Dikarya</taxon>
        <taxon>Ascomycota</taxon>
        <taxon>Pezizomycotina</taxon>
        <taxon>Dothideomycetes</taxon>
        <taxon>Dothideomycetidae</taxon>
        <taxon>Mycosphaerellales</taxon>
        <taxon>Extremaceae</taxon>
        <taxon>Vermiconidia</taxon>
    </lineage>
</organism>
<protein>
    <submittedName>
        <fullName evidence="1">Uncharacterized protein</fullName>
    </submittedName>
</protein>
<gene>
    <name evidence="1" type="ORF">LTR37_018680</name>
</gene>
<sequence length="542" mass="58990">MPSRKSGSSDAPSESRRTSLRRLSSIASFQTLFNRRRSNNTEHAAAASSSSNLSLSSTIANAPEPAANTPQDEDSVPDLPPPPQPTHLPPRRGSYICLSDDPIGGMPRSRTFSNLPLPTRAKKTTNPIVPSKSHSRLPSALLPSTRLPSPPITTRKHSHSRLASAENHKPPMIRNRMKRSDTEPLLGVNMHGEQQSHARHGSHLPRSTAFKENISLSPIKPLPALDISTYASSSYASSSSNLSQSLHAWNEHSDGSEALLFSSPYAQHPGVQMAREHKSSPAYYHARNRQGTPGAATSFQRWNSQPMLTNHSNNTFLRNSQHSEVKQTRLMSARQPPTPPAPKTPFSSSQNAKGGKTKNINNSASTTHIRETSAQTPLLSRSTGSSRLPFRLPSSPPSQLTPSPLKILHSEPPAYWSGRLSALLDRYRNEDLHTSNLLSPSSSTHHTPKARTDALHAPEATTARLRRAFEYLHSQCGSQEAQESLGHFQVQYAAVVKLPELARCVPPIRLGGGGTVSEGMGVSEGRKASFMERLLGRGGRVV</sequence>
<proteinExistence type="predicted"/>
<name>A0ACC3MGD8_9PEZI</name>
<dbReference type="Proteomes" id="UP001281147">
    <property type="component" value="Unassembled WGS sequence"/>
</dbReference>
<evidence type="ECO:0000313" key="2">
    <source>
        <dbReference type="Proteomes" id="UP001281147"/>
    </source>
</evidence>
<accession>A0ACC3MGD8</accession>
<dbReference type="EMBL" id="JAUTXU010000267">
    <property type="protein sequence ID" value="KAK3691319.1"/>
    <property type="molecule type" value="Genomic_DNA"/>
</dbReference>
<evidence type="ECO:0000313" key="1">
    <source>
        <dbReference type="EMBL" id="KAK3691319.1"/>
    </source>
</evidence>